<sequence>MNAVITGLGVLAPTGSGVKQFWEATLEGASGIGPVTRFDASNYPSTLAGEVTGFSAKGILPSRLLPQTDHSTRMSLVGAEWALADAGVDPAAHEGFDLAVITASSAGGYEFGQRELQNMWSKGGKYVSAYQSFAWFYAVNTGQISIRHGMRGPGAVVVSEQAGGLDAIGKARRAVRSGTAVALTGGIDSALCPWGWAAMLTSGRLSGSSDPASAYLPFDRSAAGYVPGEGGAVLVLEPADSSRDRQPPYAEIAGYASTFDPKPGSGRPPGLRRAIELALTDAGISAAEADVVFADAAGDRKLDREEAEAISAVFGERGVPVTAPKAGVGRLAAGGAALDVACAALAIRHGVVPPTPNVSDPVPEHGIDLVTGAARETPVRTAVVLARGIGGHNAALVLRGV</sequence>
<evidence type="ECO:0000256" key="2">
    <source>
        <dbReference type="ARBA" id="ARBA00022679"/>
    </source>
</evidence>
<evidence type="ECO:0000313" key="6">
    <source>
        <dbReference type="EMBL" id="SFO66186.1"/>
    </source>
</evidence>
<feature type="domain" description="Ketosynthase family 3 (KS3)" evidence="5">
    <location>
        <begin position="1"/>
        <end position="400"/>
    </location>
</feature>
<reference evidence="6 7" key="1">
    <citation type="submission" date="2016-10" db="EMBL/GenBank/DDBJ databases">
        <authorList>
            <person name="de Groot N.N."/>
        </authorList>
    </citation>
    <scope>NUCLEOTIDE SEQUENCE [LARGE SCALE GENOMIC DNA]</scope>
    <source>
        <strain evidence="6 7">DSM 44637</strain>
    </source>
</reference>
<gene>
    <name evidence="6" type="ORF">SAMN05421854_102824</name>
</gene>
<dbReference type="STRING" id="112413.SAMN05421854_102824"/>
<dbReference type="Pfam" id="PF02801">
    <property type="entry name" value="Ketoacyl-synt_C"/>
    <property type="match status" value="1"/>
</dbReference>
<dbReference type="PROSITE" id="PS52004">
    <property type="entry name" value="KS3_2"/>
    <property type="match status" value="1"/>
</dbReference>
<dbReference type="EMBL" id="FOWC01000002">
    <property type="protein sequence ID" value="SFO66186.1"/>
    <property type="molecule type" value="Genomic_DNA"/>
</dbReference>
<keyword evidence="2 4" id="KW-0808">Transferase</keyword>
<evidence type="ECO:0000256" key="1">
    <source>
        <dbReference type="ARBA" id="ARBA00008467"/>
    </source>
</evidence>
<organism evidence="6 7">
    <name type="scientific">Amycolatopsis rubida</name>
    <dbReference type="NCBI Taxonomy" id="112413"/>
    <lineage>
        <taxon>Bacteria</taxon>
        <taxon>Bacillati</taxon>
        <taxon>Actinomycetota</taxon>
        <taxon>Actinomycetes</taxon>
        <taxon>Pseudonocardiales</taxon>
        <taxon>Pseudonocardiaceae</taxon>
        <taxon>Amycolatopsis</taxon>
    </lineage>
</organism>
<dbReference type="Proteomes" id="UP000199137">
    <property type="component" value="Unassembled WGS sequence"/>
</dbReference>
<evidence type="ECO:0000259" key="5">
    <source>
        <dbReference type="PROSITE" id="PS52004"/>
    </source>
</evidence>
<dbReference type="PANTHER" id="PTHR11712:SF322">
    <property type="entry name" value="POLYKETIDE BETA-KETOACYL SYNTHASE 2-RELATED"/>
    <property type="match status" value="1"/>
</dbReference>
<dbReference type="AlphaFoldDB" id="A0A1I5J191"/>
<dbReference type="OrthoDB" id="416758at2"/>
<dbReference type="InterPro" id="IPR000794">
    <property type="entry name" value="Beta-ketoacyl_synthase"/>
</dbReference>
<dbReference type="Gene3D" id="3.40.47.10">
    <property type="match status" value="2"/>
</dbReference>
<dbReference type="CDD" id="cd00832">
    <property type="entry name" value="CLF"/>
    <property type="match status" value="1"/>
</dbReference>
<dbReference type="SMART" id="SM00825">
    <property type="entry name" value="PKS_KS"/>
    <property type="match status" value="1"/>
</dbReference>
<dbReference type="RefSeq" id="WP_093573244.1">
    <property type="nucleotide sequence ID" value="NZ_FOWC01000002.1"/>
</dbReference>
<keyword evidence="3" id="KW-0012">Acyltransferase</keyword>
<dbReference type="GO" id="GO:0006633">
    <property type="term" value="P:fatty acid biosynthetic process"/>
    <property type="evidence" value="ECO:0007669"/>
    <property type="project" value="TreeGrafter"/>
</dbReference>
<dbReference type="Pfam" id="PF00109">
    <property type="entry name" value="ketoacyl-synt"/>
    <property type="match status" value="1"/>
</dbReference>
<dbReference type="InterPro" id="IPR014031">
    <property type="entry name" value="Ketoacyl_synth_C"/>
</dbReference>
<evidence type="ECO:0000313" key="7">
    <source>
        <dbReference type="Proteomes" id="UP000199137"/>
    </source>
</evidence>
<dbReference type="PANTHER" id="PTHR11712">
    <property type="entry name" value="POLYKETIDE SYNTHASE-RELATED"/>
    <property type="match status" value="1"/>
</dbReference>
<comment type="similarity">
    <text evidence="1 4">Belongs to the thiolase-like superfamily. Beta-ketoacyl-ACP synthases family.</text>
</comment>
<dbReference type="GO" id="GO:0004315">
    <property type="term" value="F:3-oxoacyl-[acyl-carrier-protein] synthase activity"/>
    <property type="evidence" value="ECO:0007669"/>
    <property type="project" value="TreeGrafter"/>
</dbReference>
<dbReference type="SUPFAM" id="SSF53901">
    <property type="entry name" value="Thiolase-like"/>
    <property type="match status" value="2"/>
</dbReference>
<evidence type="ECO:0000256" key="4">
    <source>
        <dbReference type="RuleBase" id="RU003694"/>
    </source>
</evidence>
<dbReference type="InterPro" id="IPR020841">
    <property type="entry name" value="PKS_Beta-ketoAc_synthase_dom"/>
</dbReference>
<protein>
    <submittedName>
        <fullName evidence="6">Act minimal PKS chain-length factor (CLF/KS beta)</fullName>
    </submittedName>
</protein>
<dbReference type="InterPro" id="IPR014030">
    <property type="entry name" value="Ketoacyl_synth_N"/>
</dbReference>
<accession>A0A1I5J191</accession>
<name>A0A1I5J191_9PSEU</name>
<proteinExistence type="inferred from homology"/>
<dbReference type="InterPro" id="IPR016039">
    <property type="entry name" value="Thiolase-like"/>
</dbReference>
<evidence type="ECO:0000256" key="3">
    <source>
        <dbReference type="ARBA" id="ARBA00023315"/>
    </source>
</evidence>